<organism evidence="10 11">
    <name type="scientific">Bradyrhizobium erythrophlei</name>
    <dbReference type="NCBI Taxonomy" id="1437360"/>
    <lineage>
        <taxon>Bacteria</taxon>
        <taxon>Pseudomonadati</taxon>
        <taxon>Pseudomonadota</taxon>
        <taxon>Alphaproteobacteria</taxon>
        <taxon>Hyphomicrobiales</taxon>
        <taxon>Nitrobacteraceae</taxon>
        <taxon>Bradyrhizobium</taxon>
    </lineage>
</organism>
<keyword evidence="4 6" id="KW-1133">Transmembrane helix</keyword>
<feature type="transmembrane region" description="Helical" evidence="6">
    <location>
        <begin position="485"/>
        <end position="503"/>
    </location>
</feature>
<dbReference type="GO" id="GO:0015035">
    <property type="term" value="F:protein-disulfide reductase activity"/>
    <property type="evidence" value="ECO:0007669"/>
    <property type="project" value="TreeGrafter"/>
</dbReference>
<feature type="domain" description="Cytochrome C biogenesis protein transmembrane" evidence="8">
    <location>
        <begin position="290"/>
        <end position="502"/>
    </location>
</feature>
<evidence type="ECO:0000256" key="1">
    <source>
        <dbReference type="ARBA" id="ARBA00004141"/>
    </source>
</evidence>
<evidence type="ECO:0000256" key="7">
    <source>
        <dbReference type="SAM" id="SignalP"/>
    </source>
</evidence>
<dbReference type="Gene3D" id="3.40.30.10">
    <property type="entry name" value="Glutaredoxin"/>
    <property type="match status" value="1"/>
</dbReference>
<keyword evidence="5 6" id="KW-0472">Membrane</keyword>
<gene>
    <name evidence="10" type="ORF">SAMN05443248_1665</name>
</gene>
<accession>A0A1M5K352</accession>
<feature type="transmembrane region" description="Helical" evidence="6">
    <location>
        <begin position="331"/>
        <end position="351"/>
    </location>
</feature>
<dbReference type="Pfam" id="PF11412">
    <property type="entry name" value="DsbD_N"/>
    <property type="match status" value="1"/>
</dbReference>
<comment type="subcellular location">
    <subcellularLocation>
        <location evidence="1">Membrane</location>
        <topology evidence="1">Multi-pass membrane protein</topology>
    </subcellularLocation>
</comment>
<keyword evidence="2 6" id="KW-0812">Transmembrane</keyword>
<evidence type="ECO:0000256" key="5">
    <source>
        <dbReference type="ARBA" id="ARBA00023136"/>
    </source>
</evidence>
<protein>
    <submittedName>
        <fullName evidence="10">Suppressor for copper-sensitivity B</fullName>
    </submittedName>
</protein>
<dbReference type="AlphaFoldDB" id="A0A1M5K352"/>
<evidence type="ECO:0000259" key="8">
    <source>
        <dbReference type="Pfam" id="PF02683"/>
    </source>
</evidence>
<feature type="transmembrane region" description="Helical" evidence="6">
    <location>
        <begin position="371"/>
        <end position="393"/>
    </location>
</feature>
<dbReference type="CDD" id="cd02953">
    <property type="entry name" value="DsbDgamma"/>
    <property type="match status" value="1"/>
</dbReference>
<evidence type="ECO:0000256" key="6">
    <source>
        <dbReference type="SAM" id="Phobius"/>
    </source>
</evidence>
<dbReference type="PANTHER" id="PTHR32234">
    <property type="entry name" value="THIOL:DISULFIDE INTERCHANGE PROTEIN DSBD"/>
    <property type="match status" value="1"/>
</dbReference>
<evidence type="ECO:0000313" key="10">
    <source>
        <dbReference type="EMBL" id="SHG47217.1"/>
    </source>
</evidence>
<dbReference type="GO" id="GO:0016020">
    <property type="term" value="C:membrane"/>
    <property type="evidence" value="ECO:0007669"/>
    <property type="project" value="UniProtKB-SubCell"/>
</dbReference>
<feature type="domain" description="Thiol:disulfide interchange protein DsbD N-terminal" evidence="9">
    <location>
        <begin position="48"/>
        <end position="155"/>
    </location>
</feature>
<feature type="chain" id="PRO_5013177807" evidence="7">
    <location>
        <begin position="26"/>
        <end position="703"/>
    </location>
</feature>
<dbReference type="GO" id="GO:0017004">
    <property type="term" value="P:cytochrome complex assembly"/>
    <property type="evidence" value="ECO:0007669"/>
    <property type="project" value="UniProtKB-KW"/>
</dbReference>
<dbReference type="PANTHER" id="PTHR32234:SF3">
    <property type="entry name" value="SUPPRESSION OF COPPER SENSITIVITY PROTEIN"/>
    <property type="match status" value="1"/>
</dbReference>
<dbReference type="InterPro" id="IPR035671">
    <property type="entry name" value="DsbD_gamma"/>
</dbReference>
<dbReference type="Pfam" id="PF13899">
    <property type="entry name" value="Thioredoxin_7"/>
    <property type="match status" value="1"/>
</dbReference>
<dbReference type="RefSeq" id="WP_079600809.1">
    <property type="nucleotide sequence ID" value="NZ_LT670817.1"/>
</dbReference>
<evidence type="ECO:0000256" key="3">
    <source>
        <dbReference type="ARBA" id="ARBA00022748"/>
    </source>
</evidence>
<evidence type="ECO:0000256" key="2">
    <source>
        <dbReference type="ARBA" id="ARBA00022692"/>
    </source>
</evidence>
<dbReference type="InterPro" id="IPR028250">
    <property type="entry name" value="DsbDN"/>
</dbReference>
<evidence type="ECO:0000256" key="4">
    <source>
        <dbReference type="ARBA" id="ARBA00022989"/>
    </source>
</evidence>
<feature type="transmembrane region" description="Helical" evidence="6">
    <location>
        <begin position="509"/>
        <end position="527"/>
    </location>
</feature>
<keyword evidence="3" id="KW-0201">Cytochrome c-type biogenesis</keyword>
<dbReference type="OrthoDB" id="9811036at2"/>
<keyword evidence="7" id="KW-0732">Signal</keyword>
<feature type="transmembrane region" description="Helical" evidence="6">
    <location>
        <begin position="414"/>
        <end position="442"/>
    </location>
</feature>
<dbReference type="Proteomes" id="UP000189796">
    <property type="component" value="Chromosome I"/>
</dbReference>
<feature type="transmembrane region" description="Helical" evidence="6">
    <location>
        <begin position="448"/>
        <end position="473"/>
    </location>
</feature>
<evidence type="ECO:0000259" key="9">
    <source>
        <dbReference type="Pfam" id="PF11412"/>
    </source>
</evidence>
<dbReference type="InterPro" id="IPR036249">
    <property type="entry name" value="Thioredoxin-like_sf"/>
</dbReference>
<dbReference type="GO" id="GO:0045454">
    <property type="term" value="P:cell redox homeostasis"/>
    <property type="evidence" value="ECO:0007669"/>
    <property type="project" value="TreeGrafter"/>
</dbReference>
<feature type="transmembrane region" description="Helical" evidence="6">
    <location>
        <begin position="286"/>
        <end position="311"/>
    </location>
</feature>
<reference evidence="10 11" key="1">
    <citation type="submission" date="2016-11" db="EMBL/GenBank/DDBJ databases">
        <authorList>
            <person name="Jaros S."/>
            <person name="Januszkiewicz K."/>
            <person name="Wedrychowicz H."/>
        </authorList>
    </citation>
    <scope>NUCLEOTIDE SEQUENCE [LARGE SCALE GENOMIC DNA]</scope>
    <source>
        <strain evidence="10 11">GAS138</strain>
    </source>
</reference>
<dbReference type="Pfam" id="PF02683">
    <property type="entry name" value="DsbD_TM"/>
    <property type="match status" value="1"/>
</dbReference>
<dbReference type="SUPFAM" id="SSF52833">
    <property type="entry name" value="Thioredoxin-like"/>
    <property type="match status" value="1"/>
</dbReference>
<dbReference type="EMBL" id="LT670817">
    <property type="protein sequence ID" value="SHG47217.1"/>
    <property type="molecule type" value="Genomic_DNA"/>
</dbReference>
<name>A0A1M5K352_9BRAD</name>
<feature type="signal peptide" evidence="7">
    <location>
        <begin position="1"/>
        <end position="25"/>
    </location>
</feature>
<sequence length="703" mass="74597">MVLAHLRALVVLSVGLLMWTGSARAAATNWVGDSQAVVRLITATDNIAADSTLEAGLEFRFAKGWHGYWRTPGDAGIPPTVDWSASENISGAETSWPAPHRLVIDELQNSVYENDVVLPVKLHLKQAHTSARVKASIEYAACSEICVPLEAELALPLPTGAGGPSAESVLIDSARKSVPGSTEAAGIDVIRTRYAGTASEPTLVVDLQSKVEAFVRPDLFVEGAGNGIPPAPKVELQDAGKTARLTVRLAALPPPDRPLTLTLVDENRGAEFKGPTGTTTGEHSSAFFAALLSAVLGGLILNLMPCVLPVLSIKLFAFTRQTGGGLRDVRLGSAATASGIMITFLLLAASLVGLKWSGATLGWGIQFQQPWFLAGMAVLTVLFAASFFEWLPIGLPSSIATIASKRASGPMLEAFLAGVFATLLATPCSAPFVGTAVGFALARGPSEIFVIFLCLGIGMALPYWMAALFPGCVRWLPRPGPWMLVVRKFLGILMLGTGVWLIFVLWSIAGAWMAAITTVLLACLLGYRASISAPVKGQIAAPASRSSGWITAALAVVPIVVSLSAVGPVSQAAAGQEWQVFNLDALAGLIADGNTVLVDVTATWCLTCKVNDLRVLENAEVRSRLKQSHVIRMRADWSRPDPHIANYLHRFARYGIPLDVVYGPKLPQGEALPELLTTNVLLNAIDRASIHDYDRKSADSKSR</sequence>
<proteinExistence type="predicted"/>
<dbReference type="InterPro" id="IPR003834">
    <property type="entry name" value="Cyt_c_assmbl_TM_dom"/>
</dbReference>
<feature type="transmembrane region" description="Helical" evidence="6">
    <location>
        <begin position="548"/>
        <end position="567"/>
    </location>
</feature>
<evidence type="ECO:0000313" key="11">
    <source>
        <dbReference type="Proteomes" id="UP000189796"/>
    </source>
</evidence>